<evidence type="ECO:0000313" key="2">
    <source>
        <dbReference type="Proteomes" id="UP000515135"/>
    </source>
</evidence>
<gene>
    <name evidence="3 4" type="primary">LOC109478687</name>
</gene>
<evidence type="ECO:0000313" key="3">
    <source>
        <dbReference type="RefSeq" id="XP_019635913.1"/>
    </source>
</evidence>
<feature type="chain" id="PRO_5044647659" evidence="1">
    <location>
        <begin position="25"/>
        <end position="207"/>
    </location>
</feature>
<proteinExistence type="predicted"/>
<protein>
    <submittedName>
        <fullName evidence="3 4">Uncharacterized protein LOC109478687</fullName>
    </submittedName>
</protein>
<keyword evidence="2" id="KW-1185">Reference proteome</keyword>
<dbReference type="AlphaFoldDB" id="A0A6P4ZGP4"/>
<sequence>MIVVYLPFFAVGAVLLVLPTASQSCSVPLGWREMSLNQRVSLADIVVHAKALNKTKTPQFEHGWPEVYDGTMEVYCVLKGGPLSSDITVVEMGYIGGHCTANEVNIDEEYILLLSRRDNGTFLPDNVNVQAAVIQATQENIDNIALTCGLQNFTLPLDVAGNAPEQRGCPTHPNESGKQCVGAGAASHIVMSTNLIIFLFFSLFELL</sequence>
<name>A0A6P4ZGP4_BRABE</name>
<dbReference type="Proteomes" id="UP000515135">
    <property type="component" value="Unplaced"/>
</dbReference>
<reference evidence="3 4" key="1">
    <citation type="submission" date="2025-04" db="UniProtKB">
        <authorList>
            <consortium name="RefSeq"/>
        </authorList>
    </citation>
    <scope>IDENTIFICATION</scope>
    <source>
        <tissue evidence="3 4">Gonad</tissue>
    </source>
</reference>
<dbReference type="KEGG" id="bbel:109478687"/>
<dbReference type="GeneID" id="109478687"/>
<dbReference type="PANTHER" id="PTHR31663:SF6">
    <property type="entry name" value="COILED-COIL DOMAIN-CONTAINING PROTEIN 3-LIKE"/>
    <property type="match status" value="1"/>
</dbReference>
<dbReference type="InterPro" id="IPR040311">
    <property type="entry name" value="CCDC3"/>
</dbReference>
<feature type="signal peptide" evidence="1">
    <location>
        <begin position="1"/>
        <end position="24"/>
    </location>
</feature>
<dbReference type="OrthoDB" id="10052742at2759"/>
<dbReference type="RefSeq" id="XP_019635913.1">
    <property type="nucleotide sequence ID" value="XM_019780354.1"/>
</dbReference>
<dbReference type="RefSeq" id="XP_019635914.1">
    <property type="nucleotide sequence ID" value="XM_019780355.1"/>
</dbReference>
<keyword evidence="1" id="KW-0732">Signal</keyword>
<evidence type="ECO:0000313" key="4">
    <source>
        <dbReference type="RefSeq" id="XP_019635914.1"/>
    </source>
</evidence>
<organism evidence="2 3">
    <name type="scientific">Branchiostoma belcheri</name>
    <name type="common">Amphioxus</name>
    <dbReference type="NCBI Taxonomy" id="7741"/>
    <lineage>
        <taxon>Eukaryota</taxon>
        <taxon>Metazoa</taxon>
        <taxon>Chordata</taxon>
        <taxon>Cephalochordata</taxon>
        <taxon>Leptocardii</taxon>
        <taxon>Amphioxiformes</taxon>
        <taxon>Branchiostomatidae</taxon>
        <taxon>Branchiostoma</taxon>
    </lineage>
</organism>
<evidence type="ECO:0000256" key="1">
    <source>
        <dbReference type="SAM" id="SignalP"/>
    </source>
</evidence>
<dbReference type="PANTHER" id="PTHR31663">
    <property type="entry name" value="COILED-COIL DOMAIN-CONTAINING PROTEIN 3"/>
    <property type="match status" value="1"/>
</dbReference>
<accession>A0A6P4ZGP4</accession>